<dbReference type="PANTHER" id="PTHR33204:SF18">
    <property type="entry name" value="TRANSCRIPTIONAL REGULATORY PROTEIN"/>
    <property type="match status" value="1"/>
</dbReference>
<protein>
    <submittedName>
        <fullName evidence="5">Helix-turn-helix transcriptional regulator</fullName>
    </submittedName>
</protein>
<keyword evidence="2" id="KW-0238">DNA-binding</keyword>
<dbReference type="PROSITE" id="PS51118">
    <property type="entry name" value="HTH_HXLR"/>
    <property type="match status" value="1"/>
</dbReference>
<sequence>MARAHEVLGGRWTLLIVREILCGSRRFNDIRRGIPRISRTVLSERLKALIYAGAVARADGPNGQEYVLTEAGQEIATMVGVLGAWGQRWLSRQPAKEDIDLEPLLADMERRVRFSELPRDPFVVRFEIRGHRPRYMLLKKTEASLCHQNPGFPEPVCVKAPLDALVAWWRGDLSFAEARRIGLEVTGTKSAVKAFPEWFELYLFAHIPPAAKAGNRNPHYSARVQ</sequence>
<dbReference type="SUPFAM" id="SSF46785">
    <property type="entry name" value="Winged helix' DNA-binding domain"/>
    <property type="match status" value="1"/>
</dbReference>
<evidence type="ECO:0000313" key="5">
    <source>
        <dbReference type="EMBL" id="MCL6741103.1"/>
    </source>
</evidence>
<dbReference type="Gene3D" id="1.10.10.10">
    <property type="entry name" value="Winged helix-like DNA-binding domain superfamily/Winged helix DNA-binding domain"/>
    <property type="match status" value="1"/>
</dbReference>
<evidence type="ECO:0000256" key="2">
    <source>
        <dbReference type="ARBA" id="ARBA00023125"/>
    </source>
</evidence>
<dbReference type="EMBL" id="JAMGBB010000001">
    <property type="protein sequence ID" value="MCL6741103.1"/>
    <property type="molecule type" value="Genomic_DNA"/>
</dbReference>
<organism evidence="5 6">
    <name type="scientific">Sphingomonas brevis</name>
    <dbReference type="NCBI Taxonomy" id="2908206"/>
    <lineage>
        <taxon>Bacteria</taxon>
        <taxon>Pseudomonadati</taxon>
        <taxon>Pseudomonadota</taxon>
        <taxon>Alphaproteobacteria</taxon>
        <taxon>Sphingomonadales</taxon>
        <taxon>Sphingomonadaceae</taxon>
        <taxon>Sphingomonas</taxon>
    </lineage>
</organism>
<dbReference type="InterPro" id="IPR036390">
    <property type="entry name" value="WH_DNA-bd_sf"/>
</dbReference>
<keyword evidence="1" id="KW-0805">Transcription regulation</keyword>
<name>A0ABT0S9U5_9SPHN</name>
<dbReference type="Proteomes" id="UP001165383">
    <property type="component" value="Unassembled WGS sequence"/>
</dbReference>
<accession>A0ABT0S9U5</accession>
<dbReference type="PANTHER" id="PTHR33204">
    <property type="entry name" value="TRANSCRIPTIONAL REGULATOR, MARR FAMILY"/>
    <property type="match status" value="1"/>
</dbReference>
<evidence type="ECO:0000256" key="1">
    <source>
        <dbReference type="ARBA" id="ARBA00023015"/>
    </source>
</evidence>
<gene>
    <name evidence="5" type="ORF">LZ518_08165</name>
</gene>
<feature type="domain" description="HTH hxlR-type" evidence="4">
    <location>
        <begin position="1"/>
        <end position="94"/>
    </location>
</feature>
<comment type="caution">
    <text evidence="5">The sequence shown here is derived from an EMBL/GenBank/DDBJ whole genome shotgun (WGS) entry which is preliminary data.</text>
</comment>
<proteinExistence type="predicted"/>
<dbReference type="RefSeq" id="WP_249915507.1">
    <property type="nucleotide sequence ID" value="NZ_JAMGBB010000001.1"/>
</dbReference>
<evidence type="ECO:0000256" key="3">
    <source>
        <dbReference type="ARBA" id="ARBA00023163"/>
    </source>
</evidence>
<dbReference type="InterPro" id="IPR002577">
    <property type="entry name" value="HTH_HxlR"/>
</dbReference>
<keyword evidence="6" id="KW-1185">Reference proteome</keyword>
<reference evidence="5" key="1">
    <citation type="submission" date="2022-05" db="EMBL/GenBank/DDBJ databases">
        <authorList>
            <person name="Jo J.-H."/>
            <person name="Im W.-T."/>
        </authorList>
    </citation>
    <scope>NUCLEOTIDE SEQUENCE</scope>
    <source>
        <strain evidence="5">RB56-2</strain>
    </source>
</reference>
<dbReference type="Pfam" id="PF01638">
    <property type="entry name" value="HxlR"/>
    <property type="match status" value="1"/>
</dbReference>
<evidence type="ECO:0000259" key="4">
    <source>
        <dbReference type="PROSITE" id="PS51118"/>
    </source>
</evidence>
<keyword evidence="3" id="KW-0804">Transcription</keyword>
<evidence type="ECO:0000313" key="6">
    <source>
        <dbReference type="Proteomes" id="UP001165383"/>
    </source>
</evidence>
<dbReference type="InterPro" id="IPR036388">
    <property type="entry name" value="WH-like_DNA-bd_sf"/>
</dbReference>